<organism evidence="7 8">
    <name type="scientific">Thiocapsa roseopersicina</name>
    <dbReference type="NCBI Taxonomy" id="1058"/>
    <lineage>
        <taxon>Bacteria</taxon>
        <taxon>Pseudomonadati</taxon>
        <taxon>Pseudomonadota</taxon>
        <taxon>Gammaproteobacteria</taxon>
        <taxon>Chromatiales</taxon>
        <taxon>Chromatiaceae</taxon>
        <taxon>Thiocapsa</taxon>
    </lineage>
</organism>
<proteinExistence type="inferred from homology"/>
<evidence type="ECO:0000313" key="7">
    <source>
        <dbReference type="EMBL" id="SDW96919.1"/>
    </source>
</evidence>
<dbReference type="Gene3D" id="3.10.50.40">
    <property type="match status" value="1"/>
</dbReference>
<reference evidence="8" key="1">
    <citation type="submission" date="2016-10" db="EMBL/GenBank/DDBJ databases">
        <authorList>
            <person name="Varghese N."/>
            <person name="Submissions S."/>
        </authorList>
    </citation>
    <scope>NUCLEOTIDE SEQUENCE [LARGE SCALE GENOMIC DNA]</scope>
    <source>
        <strain evidence="8">DSM 217</strain>
    </source>
</reference>
<evidence type="ECO:0000256" key="5">
    <source>
        <dbReference type="PROSITE-ProRule" id="PRU00278"/>
    </source>
</evidence>
<comment type="catalytic activity">
    <reaction evidence="1">
        <text>[protein]-peptidylproline (omega=180) = [protein]-peptidylproline (omega=0)</text>
        <dbReference type="Rhea" id="RHEA:16237"/>
        <dbReference type="Rhea" id="RHEA-COMP:10747"/>
        <dbReference type="Rhea" id="RHEA-COMP:10748"/>
        <dbReference type="ChEBI" id="CHEBI:83833"/>
        <dbReference type="ChEBI" id="CHEBI:83834"/>
        <dbReference type="EC" id="5.2.1.8"/>
    </reaction>
</comment>
<evidence type="ECO:0000313" key="8">
    <source>
        <dbReference type="Proteomes" id="UP000198816"/>
    </source>
</evidence>
<dbReference type="InterPro" id="IPR050245">
    <property type="entry name" value="PrsA_foldase"/>
</dbReference>
<dbReference type="InterPro" id="IPR046357">
    <property type="entry name" value="PPIase_dom_sf"/>
</dbReference>
<sequence length="336" mass="37950">MTRHRLGRWLRHPVLHFVLIGTALFAASELWPPSEPERPPVRRNPIVISAEQIRVMQEDFVRRWGIGATPEQMSALIAQTLEEEMLYREARVLALDFQDGSVHRRLVEKMRALGDRPGRPPEELVREARALGLDEDIVIRRLLIEKMRILLAQDPSAPPLTDTDLQDYLDRHRERFLQPAELTFSHLFLDESLQGEDLKDAARASLARARTLPPADAVALSDPFLLGLRFRAYSKPRITARFGTAFAEQVFALEPGVWSDPIASPYGLHLVLVEEKCEPRLPELAAVRRQLVEAVGTERATQRLAQGLARLRERYAIRVAGRDDLSTPGAALAAQP</sequence>
<dbReference type="SUPFAM" id="SSF54534">
    <property type="entry name" value="FKBP-like"/>
    <property type="match status" value="1"/>
</dbReference>
<dbReference type="RefSeq" id="WP_175534622.1">
    <property type="nucleotide sequence ID" value="NZ_FNNZ01000011.1"/>
</dbReference>
<keyword evidence="8" id="KW-1185">Reference proteome</keyword>
<keyword evidence="4 5" id="KW-0697">Rotamase</keyword>
<dbReference type="GO" id="GO:0003755">
    <property type="term" value="F:peptidyl-prolyl cis-trans isomerase activity"/>
    <property type="evidence" value="ECO:0007669"/>
    <property type="project" value="UniProtKB-KW"/>
</dbReference>
<dbReference type="Proteomes" id="UP000198816">
    <property type="component" value="Unassembled WGS sequence"/>
</dbReference>
<dbReference type="Pfam" id="PF13145">
    <property type="entry name" value="Rotamase_2"/>
    <property type="match status" value="1"/>
</dbReference>
<evidence type="ECO:0000259" key="6">
    <source>
        <dbReference type="PROSITE" id="PS50198"/>
    </source>
</evidence>
<feature type="domain" description="PpiC" evidence="6">
    <location>
        <begin position="179"/>
        <end position="275"/>
    </location>
</feature>
<evidence type="ECO:0000256" key="2">
    <source>
        <dbReference type="ARBA" id="ARBA00007656"/>
    </source>
</evidence>
<protein>
    <recommendedName>
        <fullName evidence="3">peptidylprolyl isomerase</fullName>
        <ecNumber evidence="3">5.2.1.8</ecNumber>
    </recommendedName>
</protein>
<dbReference type="AlphaFoldDB" id="A0A1H2XX27"/>
<dbReference type="EC" id="5.2.1.8" evidence="3"/>
<evidence type="ECO:0000256" key="1">
    <source>
        <dbReference type="ARBA" id="ARBA00000971"/>
    </source>
</evidence>
<comment type="similarity">
    <text evidence="2">Belongs to the PpiC/parvulin rotamase family.</text>
</comment>
<dbReference type="PANTHER" id="PTHR47245:SF2">
    <property type="entry name" value="PEPTIDYL-PROLYL CIS-TRANS ISOMERASE HP_0175-RELATED"/>
    <property type="match status" value="1"/>
</dbReference>
<evidence type="ECO:0000256" key="4">
    <source>
        <dbReference type="ARBA" id="ARBA00023110"/>
    </source>
</evidence>
<dbReference type="STRING" id="1058.SAMN05421783_111132"/>
<dbReference type="PANTHER" id="PTHR47245">
    <property type="entry name" value="PEPTIDYLPROLYL ISOMERASE"/>
    <property type="match status" value="1"/>
</dbReference>
<name>A0A1H2XX27_THIRO</name>
<gene>
    <name evidence="7" type="ORF">SAMN05421783_111132</name>
</gene>
<keyword evidence="5" id="KW-0413">Isomerase</keyword>
<accession>A0A1H2XX27</accession>
<dbReference type="EMBL" id="FNNZ01000011">
    <property type="protein sequence ID" value="SDW96919.1"/>
    <property type="molecule type" value="Genomic_DNA"/>
</dbReference>
<evidence type="ECO:0000256" key="3">
    <source>
        <dbReference type="ARBA" id="ARBA00013194"/>
    </source>
</evidence>
<dbReference type="PROSITE" id="PS50198">
    <property type="entry name" value="PPIC_PPIASE_2"/>
    <property type="match status" value="1"/>
</dbReference>
<dbReference type="InterPro" id="IPR000297">
    <property type="entry name" value="PPIase_PpiC"/>
</dbReference>